<gene>
    <name evidence="1" type="ORF">SAMN06297251_10454</name>
</gene>
<dbReference type="Pfam" id="PF03864">
    <property type="entry name" value="Phage_cap_E"/>
    <property type="match status" value="1"/>
</dbReference>
<dbReference type="STRING" id="937218.SAMN06297251_10454"/>
<organism evidence="1 2">
    <name type="scientific">Fulvimarina manganoxydans</name>
    <dbReference type="NCBI Taxonomy" id="937218"/>
    <lineage>
        <taxon>Bacteria</taxon>
        <taxon>Pseudomonadati</taxon>
        <taxon>Pseudomonadota</taxon>
        <taxon>Alphaproteobacteria</taxon>
        <taxon>Hyphomicrobiales</taxon>
        <taxon>Aurantimonadaceae</taxon>
        <taxon>Fulvimarina</taxon>
    </lineage>
</organism>
<evidence type="ECO:0000313" key="2">
    <source>
        <dbReference type="Proteomes" id="UP000192656"/>
    </source>
</evidence>
<protein>
    <submittedName>
        <fullName evidence="1">Phage major capsid protein E</fullName>
    </submittedName>
</protein>
<dbReference type="EMBL" id="FWXR01000004">
    <property type="protein sequence ID" value="SMC57497.1"/>
    <property type="molecule type" value="Genomic_DNA"/>
</dbReference>
<dbReference type="InterPro" id="IPR005564">
    <property type="entry name" value="Major_capsid_GpE"/>
</dbReference>
<dbReference type="AlphaFoldDB" id="A0A1W2A9Z5"/>
<evidence type="ECO:0000313" key="1">
    <source>
        <dbReference type="EMBL" id="SMC57497.1"/>
    </source>
</evidence>
<sequence>MDYDPIWDHDAFTNVQMTAAMNLLPRQGQDIADHVPFTETPVYTEDFALDRTTIGEIDLIPSSDPGSPGDLMKDYERSTAHKFSMPYFTRRTTIRPSEVIGARIPGSNATRVFETERQKKQTYLRREFDATKAHQRWHALFGKIYDCNGRLLLDVLSHFQMQRLKKTITLGSSVEAIDDQVIDCMDKIERILGFTPEWYKLIVTEKGMKELRRDKVYKEIRTLNKQSTWVDRQDGRKGTIIAEKVEVVYFQSPHIDETKNLLVPMIPDLGRTINGPSASMDFEGEVLPFYSQSQPLAWNEGLEIKGSMRTISYTTRPDAAIEIDFSK</sequence>
<name>A0A1W2A9Z5_9HYPH</name>
<keyword evidence="2" id="KW-1185">Reference proteome</keyword>
<reference evidence="1 2" key="1">
    <citation type="submission" date="2017-04" db="EMBL/GenBank/DDBJ databases">
        <authorList>
            <person name="Afonso C.L."/>
            <person name="Miller P.J."/>
            <person name="Scott M.A."/>
            <person name="Spackman E."/>
            <person name="Goraichik I."/>
            <person name="Dimitrov K.M."/>
            <person name="Suarez D.L."/>
            <person name="Swayne D.E."/>
        </authorList>
    </citation>
    <scope>NUCLEOTIDE SEQUENCE [LARGE SCALE GENOMIC DNA]</scope>
    <source>
        <strain evidence="1 2">CGMCC 1.10972</strain>
    </source>
</reference>
<dbReference type="RefSeq" id="WP_084409195.1">
    <property type="nucleotide sequence ID" value="NZ_FWXR01000004.1"/>
</dbReference>
<dbReference type="Proteomes" id="UP000192656">
    <property type="component" value="Unassembled WGS sequence"/>
</dbReference>
<proteinExistence type="predicted"/>
<accession>A0A1W2A9Z5</accession>